<name>A0A3E2TTB9_9FIRM</name>
<organism evidence="1 2">
    <name type="scientific">Coprococcus catus</name>
    <dbReference type="NCBI Taxonomy" id="116085"/>
    <lineage>
        <taxon>Bacteria</taxon>
        <taxon>Bacillati</taxon>
        <taxon>Bacillota</taxon>
        <taxon>Clostridia</taxon>
        <taxon>Lachnospirales</taxon>
        <taxon>Lachnospiraceae</taxon>
        <taxon>Coprococcus</taxon>
    </lineage>
</organism>
<dbReference type="InterPro" id="IPR024523">
    <property type="entry name" value="DUF3793"/>
</dbReference>
<dbReference type="EMBL" id="QVEP01000001">
    <property type="protein sequence ID" value="RGB82429.1"/>
    <property type="molecule type" value="Genomic_DNA"/>
</dbReference>
<comment type="caution">
    <text evidence="1">The sequence shown here is derived from an EMBL/GenBank/DDBJ whole genome shotgun (WGS) entry which is preliminary data.</text>
</comment>
<evidence type="ECO:0000313" key="2">
    <source>
        <dbReference type="Proteomes" id="UP000260773"/>
    </source>
</evidence>
<gene>
    <name evidence="1" type="ORF">DW070_00335</name>
</gene>
<evidence type="ECO:0000313" key="1">
    <source>
        <dbReference type="EMBL" id="RGB82429.1"/>
    </source>
</evidence>
<proteinExistence type="predicted"/>
<dbReference type="AlphaFoldDB" id="A0A3E2TTB9"/>
<dbReference type="RefSeq" id="WP_117526469.1">
    <property type="nucleotide sequence ID" value="NZ_JAQCWV010000005.1"/>
</dbReference>
<protein>
    <submittedName>
        <fullName evidence="1">DUF3793 family protein</fullName>
    </submittedName>
</protein>
<accession>A0A3E2TTB9</accession>
<sequence length="195" mass="22837">MVAYRQTYEIIRGIQEKAAEQCAPVIFGIKPSNLLIIDQCYAKALKSLVETTGLKVRCFEHRAEKQVWFMFREEPLYRQLVDPDNMSFMKQFGYTENMTMDEILAYAAKRFREYKRGEAGFPHEMGILLGYPLGDVKGFIEHHGRDCLCSGYWKVYENEEKARETFRLYARVKQIAMDMVKQGMGFGMAEQYQFV</sequence>
<reference evidence="1 2" key="1">
    <citation type="submission" date="2018-08" db="EMBL/GenBank/DDBJ databases">
        <title>A genome reference for cultivated species of the human gut microbiota.</title>
        <authorList>
            <person name="Zou Y."/>
            <person name="Xue W."/>
            <person name="Luo G."/>
        </authorList>
    </citation>
    <scope>NUCLEOTIDE SEQUENCE [LARGE SCALE GENOMIC DNA]</scope>
    <source>
        <strain evidence="1 2">AF45-17</strain>
    </source>
</reference>
<dbReference type="Proteomes" id="UP000260773">
    <property type="component" value="Unassembled WGS sequence"/>
</dbReference>
<dbReference type="Pfam" id="PF12672">
    <property type="entry name" value="DUF3793"/>
    <property type="match status" value="1"/>
</dbReference>